<dbReference type="GeneID" id="4907361"/>
<keyword evidence="10" id="KW-0662">Pyridine nucleotide biosynthesis</keyword>
<dbReference type="GO" id="GO:0005737">
    <property type="term" value="C:cytoplasm"/>
    <property type="evidence" value="ECO:0007669"/>
    <property type="project" value="UniProtKB-SubCell"/>
</dbReference>
<reference evidence="14" key="1">
    <citation type="journal article" date="2009" name="BMC Genomics">
        <title>The complete genome sequence of Staphylothermus marinus reveals differences in sulfur metabolism among heterotrophic Crenarchaeota.</title>
        <authorList>
            <person name="Anderson I.J."/>
            <person name="Dharmarajan L."/>
            <person name="Rodriguez J."/>
            <person name="Hooper S."/>
            <person name="Porat I."/>
            <person name="Ulrich L.E."/>
            <person name="Elkins J.G."/>
            <person name="Mavromatis K."/>
            <person name="Sun H."/>
            <person name="Land M."/>
            <person name="Lapidus A."/>
            <person name="Lucas S."/>
            <person name="Barry K."/>
            <person name="Huber H."/>
            <person name="Zhulin I.B."/>
            <person name="Whitman W.B."/>
            <person name="Mukhopadhyay B."/>
            <person name="Woese C."/>
            <person name="Bristow J."/>
            <person name="Kyrpides N."/>
        </authorList>
    </citation>
    <scope>NUCLEOTIDE SEQUENCE [LARGE SCALE GENOMIC DNA]</scope>
    <source>
        <strain evidence="14">ATCC 43588 / DSM 3639 / JCM 9404 / F1</strain>
    </source>
</reference>
<dbReference type="NCBIfam" id="TIGR00125">
    <property type="entry name" value="cyt_tran_rel"/>
    <property type="match status" value="1"/>
</dbReference>
<evidence type="ECO:0000256" key="5">
    <source>
        <dbReference type="ARBA" id="ARBA00022741"/>
    </source>
</evidence>
<comment type="catalytic activity">
    <reaction evidence="10">
        <text>beta-nicotinamide D-ribonucleotide + ATP + H(+) = diphosphate + NAD(+)</text>
        <dbReference type="Rhea" id="RHEA:21360"/>
        <dbReference type="ChEBI" id="CHEBI:14649"/>
        <dbReference type="ChEBI" id="CHEBI:15378"/>
        <dbReference type="ChEBI" id="CHEBI:30616"/>
        <dbReference type="ChEBI" id="CHEBI:33019"/>
        <dbReference type="ChEBI" id="CHEBI:57540"/>
        <dbReference type="EC" id="2.7.7.1"/>
    </reaction>
</comment>
<protein>
    <recommendedName>
        <fullName evidence="10 11">Nicotinamide-nucleotide adenylyltransferase</fullName>
        <ecNumber evidence="10 11">2.7.7.1</ecNumber>
    </recommendedName>
    <alternativeName>
        <fullName evidence="10">NAD(+) diphosphorylase</fullName>
    </alternativeName>
    <alternativeName>
        <fullName evidence="10">NAD(+) pyrophosphorylase</fullName>
    </alternativeName>
    <alternativeName>
        <fullName evidence="10">NMN adenylyltransferase</fullName>
    </alternativeName>
</protein>
<dbReference type="InterPro" id="IPR001980">
    <property type="entry name" value="PPAT"/>
</dbReference>
<keyword evidence="10" id="KW-0520">NAD</keyword>
<evidence type="ECO:0000256" key="6">
    <source>
        <dbReference type="ARBA" id="ARBA00022840"/>
    </source>
</evidence>
<dbReference type="eggNOG" id="arCOG00972">
    <property type="taxonomic scope" value="Archaea"/>
</dbReference>
<keyword evidence="8" id="KW-0173">Coenzyme A biosynthesis</keyword>
<dbReference type="PANTHER" id="PTHR21342">
    <property type="entry name" value="PHOSPHOPANTETHEINE ADENYLYLTRANSFERASE"/>
    <property type="match status" value="1"/>
</dbReference>
<keyword evidence="6 10" id="KW-0067">ATP-binding</keyword>
<evidence type="ECO:0000259" key="12">
    <source>
        <dbReference type="Pfam" id="PF01467"/>
    </source>
</evidence>
<evidence type="ECO:0000256" key="1">
    <source>
        <dbReference type="ARBA" id="ARBA00010124"/>
    </source>
</evidence>
<dbReference type="NCBIfam" id="TIGR01527">
    <property type="entry name" value="arch_NMN_Atrans"/>
    <property type="match status" value="1"/>
</dbReference>
<organism evidence="13 14">
    <name type="scientific">Staphylothermus marinus (strain ATCC 43588 / DSM 3639 / JCM 9404 / F1)</name>
    <dbReference type="NCBI Taxonomy" id="399550"/>
    <lineage>
        <taxon>Archaea</taxon>
        <taxon>Thermoproteota</taxon>
        <taxon>Thermoprotei</taxon>
        <taxon>Desulfurococcales</taxon>
        <taxon>Desulfurococcaceae</taxon>
        <taxon>Staphylothermus</taxon>
    </lineage>
</organism>
<dbReference type="GO" id="GO:0005524">
    <property type="term" value="F:ATP binding"/>
    <property type="evidence" value="ECO:0007669"/>
    <property type="project" value="UniProtKB-KW"/>
</dbReference>
<dbReference type="HOGENOM" id="CLU_108783_0_0_2"/>
<dbReference type="AlphaFoldDB" id="A3DN25"/>
<dbReference type="SUPFAM" id="SSF52374">
    <property type="entry name" value="Nucleotidylyl transferase"/>
    <property type="match status" value="1"/>
</dbReference>
<evidence type="ECO:0000313" key="14">
    <source>
        <dbReference type="Proteomes" id="UP000000254"/>
    </source>
</evidence>
<dbReference type="EC" id="2.7.7.1" evidence="10 11"/>
<evidence type="ECO:0000256" key="10">
    <source>
        <dbReference type="HAMAP-Rule" id="MF_00243"/>
    </source>
</evidence>
<proteinExistence type="inferred from homology"/>
<dbReference type="PRINTS" id="PR01020">
    <property type="entry name" value="LPSBIOSNTHSS"/>
</dbReference>
<dbReference type="Proteomes" id="UP000000254">
    <property type="component" value="Chromosome"/>
</dbReference>
<dbReference type="HAMAP" id="MF_00243">
    <property type="entry name" value="NMN_adenylyltr"/>
    <property type="match status" value="1"/>
</dbReference>
<dbReference type="STRING" id="399550.Smar_0936"/>
<dbReference type="GO" id="GO:0000309">
    <property type="term" value="F:nicotinamide-nucleotide adenylyltransferase activity"/>
    <property type="evidence" value="ECO:0007669"/>
    <property type="project" value="UniProtKB-UniRule"/>
</dbReference>
<dbReference type="InterPro" id="IPR014729">
    <property type="entry name" value="Rossmann-like_a/b/a_fold"/>
</dbReference>
<evidence type="ECO:0000256" key="2">
    <source>
        <dbReference type="ARBA" id="ARBA00022490"/>
    </source>
</evidence>
<evidence type="ECO:0000256" key="4">
    <source>
        <dbReference type="ARBA" id="ARBA00022695"/>
    </source>
</evidence>
<dbReference type="KEGG" id="smr:Smar_0936"/>
<dbReference type="Gene3D" id="3.40.50.620">
    <property type="entry name" value="HUPs"/>
    <property type="match status" value="1"/>
</dbReference>
<reference evidence="13 14" key="2">
    <citation type="journal article" date="2009" name="Stand. Genomic Sci.">
        <title>Complete genome sequence of Staphylothermus marinus Stetter and Fiala 1986 type strain F1.</title>
        <authorList>
            <person name="Anderson I.J."/>
            <person name="Sun H."/>
            <person name="Lapidus A."/>
            <person name="Copeland A."/>
            <person name="Glavina Del Rio T."/>
            <person name="Tice H."/>
            <person name="Dalin E."/>
            <person name="Lucas S."/>
            <person name="Barry K."/>
            <person name="Land M."/>
            <person name="Richardson P."/>
            <person name="Huber H."/>
            <person name="Kyrpides N.C."/>
        </authorList>
    </citation>
    <scope>NUCLEOTIDE SEQUENCE [LARGE SCALE GENOMIC DNA]</scope>
    <source>
        <strain evidence="14">ATCC 43588 / DSM 3639 / JCM 9404 / F1</strain>
    </source>
</reference>
<keyword evidence="3 10" id="KW-0808">Transferase</keyword>
<dbReference type="NCBIfam" id="NF002243">
    <property type="entry name" value="PRK01153.1"/>
    <property type="match status" value="1"/>
</dbReference>
<evidence type="ECO:0000313" key="13">
    <source>
        <dbReference type="EMBL" id="ABN70035.1"/>
    </source>
</evidence>
<dbReference type="OrthoDB" id="264480at2157"/>
<sequence>MHRVLYPGRFQPFHKGHLRVVERLLREFDEVVIVIGSAQEGFTCNNPFTASERIEMIDYVLKNNGISRDRYWLIPIPDIRMPLAWTTYVLSMVPRVDAVASGNPHVVKIYDWIGFKTIKLNLFSPSEYNGTIIRRRICNGMEWKNLVPEQVARYIESINGVERIREVCGCGDHRD</sequence>
<dbReference type="InterPro" id="IPR006418">
    <property type="entry name" value="NMN_Atrans_arc"/>
</dbReference>
<dbReference type="EMBL" id="CP000575">
    <property type="protein sequence ID" value="ABN70035.1"/>
    <property type="molecule type" value="Genomic_DNA"/>
</dbReference>
<dbReference type="RefSeq" id="WP_011839226.1">
    <property type="nucleotide sequence ID" value="NC_009033.1"/>
</dbReference>
<dbReference type="UniPathway" id="UPA00253">
    <property type="reaction ID" value="UER00600"/>
</dbReference>
<evidence type="ECO:0000256" key="3">
    <source>
        <dbReference type="ARBA" id="ARBA00022679"/>
    </source>
</evidence>
<name>A3DN25_STAMF</name>
<keyword evidence="7" id="KW-0460">Magnesium</keyword>
<comment type="subcellular location">
    <subcellularLocation>
        <location evidence="10">Cytoplasm</location>
    </subcellularLocation>
</comment>
<evidence type="ECO:0000256" key="7">
    <source>
        <dbReference type="ARBA" id="ARBA00022842"/>
    </source>
</evidence>
<keyword evidence="4 10" id="KW-0548">Nucleotidyltransferase</keyword>
<feature type="domain" description="Cytidyltransferase-like" evidence="12">
    <location>
        <begin position="5"/>
        <end position="74"/>
    </location>
</feature>
<accession>A3DN25</accession>
<evidence type="ECO:0000256" key="9">
    <source>
        <dbReference type="ARBA" id="ARBA00029346"/>
    </source>
</evidence>
<comment type="pathway">
    <text evidence="10">Cofactor biosynthesis; NAD(+) biosynthesis; NAD(+) from nicotinamide D-ribonucleotide: step 1/1.</text>
</comment>
<comment type="similarity">
    <text evidence="1 10">Belongs to the archaeal NMN adenylyltransferase family.</text>
</comment>
<gene>
    <name evidence="13" type="ordered locus">Smar_0936</name>
</gene>
<keyword evidence="14" id="KW-1185">Reference proteome</keyword>
<dbReference type="PANTHER" id="PTHR21342:SF0">
    <property type="entry name" value="BIFUNCTIONAL NMN ADENYLYLTRANSFERASE_NUDIX HYDROLASE"/>
    <property type="match status" value="1"/>
</dbReference>
<comment type="catalytic activity">
    <reaction evidence="9">
        <text>(R)-4'-phosphopantetheine + ATP + H(+) = 3'-dephospho-CoA + diphosphate</text>
        <dbReference type="Rhea" id="RHEA:19801"/>
        <dbReference type="ChEBI" id="CHEBI:15378"/>
        <dbReference type="ChEBI" id="CHEBI:30616"/>
        <dbReference type="ChEBI" id="CHEBI:33019"/>
        <dbReference type="ChEBI" id="CHEBI:57328"/>
        <dbReference type="ChEBI" id="CHEBI:61723"/>
        <dbReference type="EC" id="2.7.7.3"/>
    </reaction>
</comment>
<keyword evidence="5 10" id="KW-0547">Nucleotide-binding</keyword>
<dbReference type="Pfam" id="PF01467">
    <property type="entry name" value="CTP_transf_like"/>
    <property type="match status" value="1"/>
</dbReference>
<keyword evidence="2 10" id="KW-0963">Cytoplasm</keyword>
<evidence type="ECO:0000256" key="8">
    <source>
        <dbReference type="ARBA" id="ARBA00022993"/>
    </source>
</evidence>
<dbReference type="GO" id="GO:0004595">
    <property type="term" value="F:pantetheine-phosphate adenylyltransferase activity"/>
    <property type="evidence" value="ECO:0007669"/>
    <property type="project" value="UniProtKB-EC"/>
</dbReference>
<dbReference type="InterPro" id="IPR004821">
    <property type="entry name" value="Cyt_trans-like"/>
</dbReference>
<evidence type="ECO:0000256" key="11">
    <source>
        <dbReference type="NCBIfam" id="TIGR01527"/>
    </source>
</evidence>
<dbReference type="GO" id="GO:0015937">
    <property type="term" value="P:coenzyme A biosynthetic process"/>
    <property type="evidence" value="ECO:0007669"/>
    <property type="project" value="UniProtKB-KW"/>
</dbReference>
<dbReference type="GO" id="GO:0009435">
    <property type="term" value="P:NAD+ biosynthetic process"/>
    <property type="evidence" value="ECO:0007669"/>
    <property type="project" value="UniProtKB-UniRule"/>
</dbReference>